<evidence type="ECO:0000313" key="3">
    <source>
        <dbReference type="EMBL" id="KAF6034917.1"/>
    </source>
</evidence>
<dbReference type="Proteomes" id="UP000593567">
    <property type="component" value="Unassembled WGS sequence"/>
</dbReference>
<dbReference type="AlphaFoldDB" id="A0A7J7K9J9"/>
<dbReference type="SMART" id="SM00386">
    <property type="entry name" value="HAT"/>
    <property type="match status" value="3"/>
</dbReference>
<dbReference type="InterPro" id="IPR013949">
    <property type="entry name" value="Utp6"/>
</dbReference>
<reference evidence="3" key="1">
    <citation type="submission" date="2020-06" db="EMBL/GenBank/DDBJ databases">
        <title>Draft genome of Bugula neritina, a colonial animal packing powerful symbionts and potential medicines.</title>
        <authorList>
            <person name="Rayko M."/>
        </authorList>
    </citation>
    <scope>NUCLEOTIDE SEQUENCE [LARGE SCALE GENOMIC DNA]</scope>
    <source>
        <strain evidence="3">Kwan_BN1</strain>
    </source>
</reference>
<dbReference type="GO" id="GO:0034388">
    <property type="term" value="C:Pwp2p-containing subcomplex of 90S preribosome"/>
    <property type="evidence" value="ECO:0007669"/>
    <property type="project" value="TreeGrafter"/>
</dbReference>
<dbReference type="GO" id="GO:0032040">
    <property type="term" value="C:small-subunit processome"/>
    <property type="evidence" value="ECO:0007669"/>
    <property type="project" value="TreeGrafter"/>
</dbReference>
<dbReference type="EMBL" id="VXIV02000971">
    <property type="protein sequence ID" value="KAF6034917.1"/>
    <property type="molecule type" value="Genomic_DNA"/>
</dbReference>
<dbReference type="Gene3D" id="1.25.40.10">
    <property type="entry name" value="Tetratricopeptide repeat domain"/>
    <property type="match status" value="1"/>
</dbReference>
<evidence type="ECO:0000313" key="4">
    <source>
        <dbReference type="Proteomes" id="UP000593567"/>
    </source>
</evidence>
<dbReference type="PANTHER" id="PTHR23271:SF1">
    <property type="entry name" value="U3 SMALL NUCLEOLAR RNA-ASSOCIATED PROTEIN 6 HOMOLOG"/>
    <property type="match status" value="1"/>
</dbReference>
<dbReference type="SUPFAM" id="SSF48452">
    <property type="entry name" value="TPR-like"/>
    <property type="match status" value="1"/>
</dbReference>
<comment type="caution">
    <text evidence="3">The sequence shown here is derived from an EMBL/GenBank/DDBJ whole genome shotgun (WGS) entry which is preliminary data.</text>
</comment>
<comment type="similarity">
    <text evidence="1">Belongs to the UTP6 family.</text>
</comment>
<name>A0A7J7K9J9_BUGNE</name>
<dbReference type="InterPro" id="IPR011990">
    <property type="entry name" value="TPR-like_helical_dom_sf"/>
</dbReference>
<organism evidence="3 4">
    <name type="scientific">Bugula neritina</name>
    <name type="common">Brown bryozoan</name>
    <name type="synonym">Sertularia neritina</name>
    <dbReference type="NCBI Taxonomy" id="10212"/>
    <lineage>
        <taxon>Eukaryota</taxon>
        <taxon>Metazoa</taxon>
        <taxon>Spiralia</taxon>
        <taxon>Lophotrochozoa</taxon>
        <taxon>Bryozoa</taxon>
        <taxon>Gymnolaemata</taxon>
        <taxon>Cheilostomatida</taxon>
        <taxon>Flustrina</taxon>
        <taxon>Buguloidea</taxon>
        <taxon>Bugulidae</taxon>
        <taxon>Bugula</taxon>
    </lineage>
</organism>
<protein>
    <recommendedName>
        <fullName evidence="2">U3 small nucleolar RNA-associated protein 6 homolog C-terminal domain-containing protein</fullName>
    </recommendedName>
</protein>
<accession>A0A7J7K9J9</accession>
<gene>
    <name evidence="3" type="ORF">EB796_006786</name>
</gene>
<dbReference type="GO" id="GO:0000462">
    <property type="term" value="P:maturation of SSU-rRNA from tricistronic rRNA transcript (SSU-rRNA, 5.8S rRNA, LSU-rRNA)"/>
    <property type="evidence" value="ECO:0007669"/>
    <property type="project" value="InterPro"/>
</dbReference>
<dbReference type="OrthoDB" id="28112at2759"/>
<dbReference type="PANTHER" id="PTHR23271">
    <property type="entry name" value="HEPATOCELLULAR CARCINOMA-ASSOCIATED ANTIGEN 66"/>
    <property type="match status" value="1"/>
</dbReference>
<evidence type="ECO:0000256" key="1">
    <source>
        <dbReference type="ARBA" id="ARBA00010734"/>
    </source>
</evidence>
<sequence>MVGLQSAVTYLKEQTWDVFLNINYRLLQLSPCPTTTQKFLLLLAFVERFGSLSEFWMILWVKIYQYYADGDLTLELFSKGVQLFPQSEDLWCNYLLYLADKKGCEAARNLFINTRKVRKIGVGECEESLAAILKEKYLDWMYLLRDINKTRALYKRLRRTVGLREQFFKQYIDIENSQCEVDSEKIRAAHIHLTQEFGTKSVDVWLDAMAWEQAQGDLSRVSVLFSQAKKSLPDNLIGEFLRQSTTNSGTN</sequence>
<keyword evidence="4" id="KW-1185">Reference proteome</keyword>
<dbReference type="Pfam" id="PF24892">
    <property type="entry name" value="UTP6_C"/>
    <property type="match status" value="1"/>
</dbReference>
<evidence type="ECO:0000259" key="2">
    <source>
        <dbReference type="Pfam" id="PF24892"/>
    </source>
</evidence>
<dbReference type="InterPro" id="IPR003107">
    <property type="entry name" value="HAT"/>
</dbReference>
<feature type="domain" description="U3 small nucleolar RNA-associated protein 6 homolog C-terminal" evidence="2">
    <location>
        <begin position="129"/>
        <end position="232"/>
    </location>
</feature>
<proteinExistence type="inferred from homology"/>
<dbReference type="GO" id="GO:0030515">
    <property type="term" value="F:snoRNA binding"/>
    <property type="evidence" value="ECO:0007669"/>
    <property type="project" value="InterPro"/>
</dbReference>
<dbReference type="InterPro" id="IPR056907">
    <property type="entry name" value="UTP6_C"/>
</dbReference>